<feature type="compositionally biased region" description="Basic and acidic residues" evidence="1">
    <location>
        <begin position="201"/>
        <end position="223"/>
    </location>
</feature>
<feature type="region of interest" description="Disordered" evidence="1">
    <location>
        <begin position="174"/>
        <end position="380"/>
    </location>
</feature>
<feature type="compositionally biased region" description="Low complexity" evidence="1">
    <location>
        <begin position="333"/>
        <end position="344"/>
    </location>
</feature>
<feature type="region of interest" description="Disordered" evidence="1">
    <location>
        <begin position="130"/>
        <end position="158"/>
    </location>
</feature>
<dbReference type="Pfam" id="PF13490">
    <property type="entry name" value="zf-HC2"/>
    <property type="match status" value="1"/>
</dbReference>
<sequence>MSAQNAHAHEDRLLDFAYGELPASEAESLEQHVQGCARCAKALADIRGVRSTMARLSVEPAPDAGLESLLAYAQQSARRAAAGPEPKPSRWRRWLLPMVGLASVSTFGLLTLEVSKGVNLEPALSQRAAPAAKNDLAAQAPPPPSPNAAMKAEASPPRDVAEGAFLDRALEQQASSAVGGKGGLDGRPSDWMNAGSGGAMLERRRAAGLESKKRMSGSKKAEAEEYAAPAARKEAKAKSSVLAEAPAAGAPAASMDSASGADDKLQKQEGESLRLGSASYGRGLSKDDADAEEQLAAPPPPSPVVAAAPVAPSMPAPTGSVQREQGAPGKSMPAQEQAPAAAAKPEPRPAEKSARADAMTARDLSRQAQDAASRGDRARESQLLRAALAAGASGSERLSLLSRLCESEYAQGRRSEGAEVCARIIAEAPDSAEAQRAGRWLGQGVGATVPVPAKRAAPASPPVKGGP</sequence>
<protein>
    <submittedName>
        <fullName evidence="3">Zf-HC2 domain-containing protein</fullName>
    </submittedName>
</protein>
<name>A0ABR9PU34_9BACT</name>
<organism evidence="3 4">
    <name type="scientific">Corallococcus soli</name>
    <dbReference type="NCBI Taxonomy" id="2710757"/>
    <lineage>
        <taxon>Bacteria</taxon>
        <taxon>Pseudomonadati</taxon>
        <taxon>Myxococcota</taxon>
        <taxon>Myxococcia</taxon>
        <taxon>Myxococcales</taxon>
        <taxon>Cystobacterineae</taxon>
        <taxon>Myxococcaceae</taxon>
        <taxon>Corallococcus</taxon>
    </lineage>
</organism>
<evidence type="ECO:0000313" key="3">
    <source>
        <dbReference type="EMBL" id="MBE4751442.1"/>
    </source>
</evidence>
<proteinExistence type="predicted"/>
<evidence type="ECO:0000259" key="2">
    <source>
        <dbReference type="Pfam" id="PF13490"/>
    </source>
</evidence>
<evidence type="ECO:0000256" key="1">
    <source>
        <dbReference type="SAM" id="MobiDB-lite"/>
    </source>
</evidence>
<accession>A0ABR9PU34</accession>
<feature type="compositionally biased region" description="Basic and acidic residues" evidence="1">
    <location>
        <begin position="261"/>
        <end position="272"/>
    </location>
</feature>
<feature type="compositionally biased region" description="Basic and acidic residues" evidence="1">
    <location>
        <begin position="345"/>
        <end position="355"/>
    </location>
</feature>
<dbReference type="Proteomes" id="UP001516472">
    <property type="component" value="Unassembled WGS sequence"/>
</dbReference>
<comment type="caution">
    <text evidence="3">The sequence shown here is derived from an EMBL/GenBank/DDBJ whole genome shotgun (WGS) entry which is preliminary data.</text>
</comment>
<feature type="domain" description="Putative zinc-finger" evidence="2">
    <location>
        <begin position="10"/>
        <end position="40"/>
    </location>
</feature>
<feature type="compositionally biased region" description="Low complexity" evidence="1">
    <location>
        <begin position="243"/>
        <end position="260"/>
    </location>
</feature>
<dbReference type="InterPro" id="IPR041916">
    <property type="entry name" value="Anti_sigma_zinc_sf"/>
</dbReference>
<reference evidence="3 4" key="1">
    <citation type="submission" date="2020-02" db="EMBL/GenBank/DDBJ databases">
        <authorList>
            <person name="Babadi Z.K."/>
            <person name="Risdian C."/>
            <person name="Ebrahimipour G.H."/>
            <person name="Wink J."/>
        </authorList>
    </citation>
    <scope>NUCLEOTIDE SEQUENCE [LARGE SCALE GENOMIC DNA]</scope>
    <source>
        <strain evidence="3 4">ZKHCc1 1396</strain>
    </source>
</reference>
<dbReference type="RefSeq" id="WP_193428650.1">
    <property type="nucleotide sequence ID" value="NZ_CBCSIP010000282.1"/>
</dbReference>
<evidence type="ECO:0000313" key="4">
    <source>
        <dbReference type="Proteomes" id="UP001516472"/>
    </source>
</evidence>
<dbReference type="EMBL" id="JAAIYO010000008">
    <property type="protein sequence ID" value="MBE4751442.1"/>
    <property type="molecule type" value="Genomic_DNA"/>
</dbReference>
<keyword evidence="4" id="KW-1185">Reference proteome</keyword>
<dbReference type="InterPro" id="IPR027383">
    <property type="entry name" value="Znf_put"/>
</dbReference>
<feature type="compositionally biased region" description="Low complexity" evidence="1">
    <location>
        <begin position="304"/>
        <end position="317"/>
    </location>
</feature>
<gene>
    <name evidence="3" type="ORF">G4177_25030</name>
</gene>
<dbReference type="Gene3D" id="1.10.10.1320">
    <property type="entry name" value="Anti-sigma factor, zinc-finger domain"/>
    <property type="match status" value="1"/>
</dbReference>